<comment type="function">
    <text evidence="3">Catalyzes carboxymethyl transfer from carboxy-S-adenosyl-L-methionine (Cx-SAM) to 5-hydroxyuridine (ho5U) to form 5-carboxymethoxyuridine (cmo5U) at position 34 in tRNAs.</text>
</comment>
<keyword evidence="4" id="KW-0489">Methyltransferase</keyword>
<dbReference type="eggNOG" id="COG2227">
    <property type="taxonomic scope" value="Bacteria"/>
</dbReference>
<evidence type="ECO:0000256" key="3">
    <source>
        <dbReference type="HAMAP-Rule" id="MF_01590"/>
    </source>
</evidence>
<dbReference type="NCBIfam" id="NF011650">
    <property type="entry name" value="PRK15068.1"/>
    <property type="match status" value="1"/>
</dbReference>
<proteinExistence type="inferred from homology"/>
<dbReference type="EMBL" id="CP001707">
    <property type="protein sequence ID" value="ACV26867.1"/>
    <property type="molecule type" value="Genomic_DNA"/>
</dbReference>
<gene>
    <name evidence="3" type="primary">cmoB</name>
    <name evidence="4" type="ordered locus">Kkor_1455</name>
</gene>
<dbReference type="GO" id="GO:0032259">
    <property type="term" value="P:methylation"/>
    <property type="evidence" value="ECO:0007669"/>
    <property type="project" value="UniProtKB-KW"/>
</dbReference>
<feature type="binding site" evidence="3">
    <location>
        <position position="105"/>
    </location>
    <ligand>
        <name>carboxy-S-adenosyl-L-methionine</name>
        <dbReference type="ChEBI" id="CHEBI:134278"/>
    </ligand>
</feature>
<feature type="binding site" evidence="3">
    <location>
        <begin position="152"/>
        <end position="154"/>
    </location>
    <ligand>
        <name>carboxy-S-adenosyl-L-methionine</name>
        <dbReference type="ChEBI" id="CHEBI:134278"/>
    </ligand>
</feature>
<name>C7RC75_KANKD</name>
<dbReference type="GO" id="GO:0008168">
    <property type="term" value="F:methyltransferase activity"/>
    <property type="evidence" value="ECO:0007669"/>
    <property type="project" value="UniProtKB-KW"/>
</dbReference>
<keyword evidence="1 3" id="KW-0808">Transferase</keyword>
<dbReference type="Pfam" id="PF08003">
    <property type="entry name" value="Methyltransf_9"/>
    <property type="match status" value="1"/>
</dbReference>
<dbReference type="GO" id="GO:0002098">
    <property type="term" value="P:tRNA wobble uridine modification"/>
    <property type="evidence" value="ECO:0007669"/>
    <property type="project" value="InterPro"/>
</dbReference>
<dbReference type="HAMAP" id="MF_01590">
    <property type="entry name" value="tRNA_carboxymethyltr_CmoB"/>
    <property type="match status" value="1"/>
</dbReference>
<dbReference type="AlphaFoldDB" id="C7RC75"/>
<dbReference type="NCBIfam" id="TIGR00452">
    <property type="entry name" value="tRNA 5-methoxyuridine(34)/uridine 5-oxyacetic acid(34) synthase CmoB"/>
    <property type="match status" value="1"/>
</dbReference>
<comment type="similarity">
    <text evidence="3">Belongs to the class I-like SAM-binding methyltransferase superfamily. CmoB family.</text>
</comment>
<feature type="binding site" evidence="3">
    <location>
        <position position="202"/>
    </location>
    <ligand>
        <name>carboxy-S-adenosyl-L-methionine</name>
        <dbReference type="ChEBI" id="CHEBI:134278"/>
    </ligand>
</feature>
<feature type="binding site" evidence="3">
    <location>
        <position position="110"/>
    </location>
    <ligand>
        <name>carboxy-S-adenosyl-L-methionine</name>
        <dbReference type="ChEBI" id="CHEBI:134278"/>
    </ligand>
</feature>
<evidence type="ECO:0000256" key="2">
    <source>
        <dbReference type="ARBA" id="ARBA00022694"/>
    </source>
</evidence>
<reference evidence="4 5" key="1">
    <citation type="journal article" date="2009" name="Stand. Genomic Sci.">
        <title>Complete genome sequence of Kangiella koreensis type strain (SW-125).</title>
        <authorList>
            <person name="Han C."/>
            <person name="Sikorski J."/>
            <person name="Lapidus A."/>
            <person name="Nolan M."/>
            <person name="Glavina Del Rio T."/>
            <person name="Tice H."/>
            <person name="Cheng J.F."/>
            <person name="Lucas S."/>
            <person name="Chen F."/>
            <person name="Copeland A."/>
            <person name="Ivanova N."/>
            <person name="Mavromatis K."/>
            <person name="Ovchinnikova G."/>
            <person name="Pati A."/>
            <person name="Bruce D."/>
            <person name="Goodwin L."/>
            <person name="Pitluck S."/>
            <person name="Chen A."/>
            <person name="Palaniappan K."/>
            <person name="Land M."/>
            <person name="Hauser L."/>
            <person name="Chang Y.J."/>
            <person name="Jeffries C.D."/>
            <person name="Chain P."/>
            <person name="Saunders E."/>
            <person name="Brettin T."/>
            <person name="Goker M."/>
            <person name="Tindall B.J."/>
            <person name="Bristow J."/>
            <person name="Eisen J.A."/>
            <person name="Markowitz V."/>
            <person name="Hugenholtz P."/>
            <person name="Kyrpides N.C."/>
            <person name="Klenk H.P."/>
            <person name="Detter J.C."/>
        </authorList>
    </citation>
    <scope>NUCLEOTIDE SEQUENCE [LARGE SCALE GENOMIC DNA]</scope>
    <source>
        <strain evidence="5">DSM 16069 / KCTC 12182 / SW-125</strain>
    </source>
</reference>
<evidence type="ECO:0000313" key="4">
    <source>
        <dbReference type="EMBL" id="ACV26867.1"/>
    </source>
</evidence>
<dbReference type="RefSeq" id="WP_012801381.1">
    <property type="nucleotide sequence ID" value="NC_013166.1"/>
</dbReference>
<dbReference type="KEGG" id="kko:Kkor_1455"/>
<dbReference type="InterPro" id="IPR029063">
    <property type="entry name" value="SAM-dependent_MTases_sf"/>
</dbReference>
<dbReference type="InterPro" id="IPR010017">
    <property type="entry name" value="CmoB"/>
</dbReference>
<protein>
    <recommendedName>
        <fullName evidence="3">tRNA U34 carboxymethyltransferase</fullName>
        <ecNumber evidence="3">2.5.1.-</ecNumber>
    </recommendedName>
</protein>
<feature type="binding site" evidence="3">
    <location>
        <position position="130"/>
    </location>
    <ligand>
        <name>carboxy-S-adenosyl-L-methionine</name>
        <dbReference type="ChEBI" id="CHEBI:134278"/>
    </ligand>
</feature>
<feature type="binding site" evidence="3">
    <location>
        <position position="198"/>
    </location>
    <ligand>
        <name>carboxy-S-adenosyl-L-methionine</name>
        <dbReference type="ChEBI" id="CHEBI:134278"/>
    </ligand>
</feature>
<keyword evidence="2 3" id="KW-0819">tRNA processing</keyword>
<dbReference type="InParanoid" id="C7RC75"/>
<feature type="binding site" evidence="3">
    <location>
        <position position="317"/>
    </location>
    <ligand>
        <name>carboxy-S-adenosyl-L-methionine</name>
        <dbReference type="ChEBI" id="CHEBI:134278"/>
    </ligand>
</feature>
<dbReference type="HOGENOM" id="CLU_052665_0_0_6"/>
<dbReference type="EC" id="2.5.1.-" evidence="3"/>
<dbReference type="FunCoup" id="C7RC75">
    <property type="interactions" value="17"/>
</dbReference>
<organism evidence="4 5">
    <name type="scientific">Kangiella koreensis (strain DSM 16069 / JCM 12317 / KCTC 12182 / SW-125)</name>
    <dbReference type="NCBI Taxonomy" id="523791"/>
    <lineage>
        <taxon>Bacteria</taxon>
        <taxon>Pseudomonadati</taxon>
        <taxon>Pseudomonadota</taxon>
        <taxon>Gammaproteobacteria</taxon>
        <taxon>Kangiellales</taxon>
        <taxon>Kangiellaceae</taxon>
        <taxon>Kangiella</taxon>
    </lineage>
</organism>
<evidence type="ECO:0000256" key="1">
    <source>
        <dbReference type="ARBA" id="ARBA00022679"/>
    </source>
</evidence>
<dbReference type="SUPFAM" id="SSF53335">
    <property type="entry name" value="S-adenosyl-L-methionine-dependent methyltransferases"/>
    <property type="match status" value="1"/>
</dbReference>
<dbReference type="Proteomes" id="UP000001231">
    <property type="component" value="Chromosome"/>
</dbReference>
<accession>C7RC75</accession>
<dbReference type="Gene3D" id="3.40.50.150">
    <property type="entry name" value="Vaccinia Virus protein VP39"/>
    <property type="match status" value="1"/>
</dbReference>
<feature type="binding site" evidence="3">
    <location>
        <position position="91"/>
    </location>
    <ligand>
        <name>carboxy-S-adenosyl-L-methionine</name>
        <dbReference type="ChEBI" id="CHEBI:134278"/>
    </ligand>
</feature>
<dbReference type="STRING" id="523791.Kkor_1455"/>
<dbReference type="OrthoDB" id="9773188at2"/>
<dbReference type="PANTHER" id="PTHR43464:SF95">
    <property type="entry name" value="TRNA U34 CARBOXYMETHYLTRANSFERASE"/>
    <property type="match status" value="1"/>
</dbReference>
<dbReference type="PANTHER" id="PTHR43464">
    <property type="entry name" value="METHYLTRANSFERASE"/>
    <property type="match status" value="1"/>
</dbReference>
<feature type="binding site" evidence="3">
    <location>
        <begin position="180"/>
        <end position="181"/>
    </location>
    <ligand>
        <name>carboxy-S-adenosyl-L-methionine</name>
        <dbReference type="ChEBI" id="CHEBI:134278"/>
    </ligand>
</feature>
<comment type="catalytic activity">
    <reaction evidence="3">
        <text>carboxy-S-adenosyl-L-methionine + 5-hydroxyuridine(34) in tRNA = 5-carboxymethoxyuridine(34) in tRNA + S-adenosyl-L-homocysteine + H(+)</text>
        <dbReference type="Rhea" id="RHEA:52848"/>
        <dbReference type="Rhea" id="RHEA-COMP:13381"/>
        <dbReference type="Rhea" id="RHEA-COMP:13383"/>
        <dbReference type="ChEBI" id="CHEBI:15378"/>
        <dbReference type="ChEBI" id="CHEBI:57856"/>
        <dbReference type="ChEBI" id="CHEBI:134278"/>
        <dbReference type="ChEBI" id="CHEBI:136877"/>
        <dbReference type="ChEBI" id="CHEBI:136879"/>
    </reaction>
</comment>
<evidence type="ECO:0000313" key="5">
    <source>
        <dbReference type="Proteomes" id="UP000001231"/>
    </source>
</evidence>
<comment type="subunit">
    <text evidence="3">Homotetramer.</text>
</comment>
<dbReference type="GO" id="GO:0016765">
    <property type="term" value="F:transferase activity, transferring alkyl or aryl (other than methyl) groups"/>
    <property type="evidence" value="ECO:0007669"/>
    <property type="project" value="UniProtKB-UniRule"/>
</dbReference>
<keyword evidence="5" id="KW-1185">Reference proteome</keyword>
<dbReference type="InterPro" id="IPR027555">
    <property type="entry name" value="Mo5U34_MeTrfas-like"/>
</dbReference>
<sequence length="335" mass="38590">MINFTNSYKAIADTRLYPWLDQFKQAVNDRMADYTHGNLSDWIKLLKQLPDITPDHIELASKVEIGSASQLSEAEQQELKQLLMKFHPWRKGPFHLFGQHIDTEWRSDWKWDRLKDQISSLEDRIVLDVGCGNGYHCWRMAAQNPKLVLGIDPSQLFLMQFAVMQTYLADYPVHYLPVGLEYLPENLSNQGFDTIFSMGVLYHRRSPIDHILHMKNLLRPGGELVLETLVIDGEPDQCLIPKNRYAQMNNVWFIPTTGMLKNWLAKLDFQDIKIANVAKTGLDEQRATDWMTFQSLEDYLDPQNKDLTIEGYPAPKRAVMIATKPGKRGKAKAGN</sequence>
<dbReference type="CDD" id="cd02440">
    <property type="entry name" value="AdoMet_MTases"/>
    <property type="match status" value="1"/>
</dbReference>